<dbReference type="GeneID" id="41956462"/>
<name>A0A6P8BGG2_PYRGI</name>
<reference evidence="2" key="3">
    <citation type="submission" date="2025-08" db="UniProtKB">
        <authorList>
            <consortium name="RefSeq"/>
        </authorList>
    </citation>
    <scope>IDENTIFICATION</scope>
    <source>
        <strain evidence="2">NI907</strain>
    </source>
</reference>
<keyword evidence="1" id="KW-1185">Reference proteome</keyword>
<dbReference type="AlphaFoldDB" id="A0A6P8BGG2"/>
<protein>
    <submittedName>
        <fullName evidence="2">Uncharacterized protein</fullName>
    </submittedName>
</protein>
<organism evidence="1 2">
    <name type="scientific">Pyricularia grisea</name>
    <name type="common">Crabgrass-specific blast fungus</name>
    <name type="synonym">Magnaporthe grisea</name>
    <dbReference type="NCBI Taxonomy" id="148305"/>
    <lineage>
        <taxon>Eukaryota</taxon>
        <taxon>Fungi</taxon>
        <taxon>Dikarya</taxon>
        <taxon>Ascomycota</taxon>
        <taxon>Pezizomycotina</taxon>
        <taxon>Sordariomycetes</taxon>
        <taxon>Sordariomycetidae</taxon>
        <taxon>Magnaporthales</taxon>
        <taxon>Pyriculariaceae</taxon>
        <taxon>Pyricularia</taxon>
    </lineage>
</organism>
<sequence>MRRKKNDKQTFFRVLSGQTNTKSRCRPDRGPRLMLWRTSLTRRRSNSPRPGREAARFVKPRDRTTNCKFGVLYNGKR</sequence>
<proteinExistence type="predicted"/>
<accession>A0A6P8BGG2</accession>
<dbReference type="RefSeq" id="XP_030986290.1">
    <property type="nucleotide sequence ID" value="XM_031121548.1"/>
</dbReference>
<reference evidence="2" key="2">
    <citation type="submission" date="2019-10" db="EMBL/GenBank/DDBJ databases">
        <authorList>
            <consortium name="NCBI Genome Project"/>
        </authorList>
    </citation>
    <scope>NUCLEOTIDE SEQUENCE</scope>
    <source>
        <strain evidence="2">NI907</strain>
    </source>
</reference>
<reference evidence="2" key="1">
    <citation type="journal article" date="2019" name="Mol. Biol. Evol.">
        <title>Blast fungal genomes show frequent chromosomal changes, gene gains and losses, and effector gene turnover.</title>
        <authorList>
            <person name="Gomez Luciano L.B."/>
            <person name="Jason Tsai I."/>
            <person name="Chuma I."/>
            <person name="Tosa Y."/>
            <person name="Chen Y.H."/>
            <person name="Li J.Y."/>
            <person name="Li M.Y."/>
            <person name="Jade Lu M.Y."/>
            <person name="Nakayashiki H."/>
            <person name="Li W.H."/>
        </authorList>
    </citation>
    <scope>NUCLEOTIDE SEQUENCE</scope>
    <source>
        <strain evidence="2">NI907</strain>
    </source>
</reference>
<gene>
    <name evidence="2" type="ORF">PgNI_01477</name>
</gene>
<dbReference type="Proteomes" id="UP000515153">
    <property type="component" value="Unplaced"/>
</dbReference>
<evidence type="ECO:0000313" key="1">
    <source>
        <dbReference type="Proteomes" id="UP000515153"/>
    </source>
</evidence>
<dbReference type="KEGG" id="pgri:PgNI_01477"/>
<feature type="non-terminal residue" evidence="2">
    <location>
        <position position="77"/>
    </location>
</feature>
<evidence type="ECO:0000313" key="2">
    <source>
        <dbReference type="RefSeq" id="XP_030986290.1"/>
    </source>
</evidence>